<name>A0A438G1V6_VITVI</name>
<keyword evidence="4" id="KW-0539">Nucleus</keyword>
<feature type="region of interest" description="Disordered" evidence="5">
    <location>
        <begin position="100"/>
        <end position="135"/>
    </location>
</feature>
<dbReference type="GO" id="GO:0005672">
    <property type="term" value="C:transcription factor TFIIA complex"/>
    <property type="evidence" value="ECO:0007669"/>
    <property type="project" value="InterPro"/>
</dbReference>
<evidence type="ECO:0000256" key="2">
    <source>
        <dbReference type="ARBA" id="ARBA00010059"/>
    </source>
</evidence>
<accession>A0A438G1V6</accession>
<dbReference type="PANTHER" id="PTHR12694">
    <property type="entry name" value="TRANSCRIPTION INITIATION FACTOR IIA SUBUNIT 1"/>
    <property type="match status" value="1"/>
</dbReference>
<organism evidence="6 7">
    <name type="scientific">Vitis vinifera</name>
    <name type="common">Grape</name>
    <dbReference type="NCBI Taxonomy" id="29760"/>
    <lineage>
        <taxon>Eukaryota</taxon>
        <taxon>Viridiplantae</taxon>
        <taxon>Streptophyta</taxon>
        <taxon>Embryophyta</taxon>
        <taxon>Tracheophyta</taxon>
        <taxon>Spermatophyta</taxon>
        <taxon>Magnoliopsida</taxon>
        <taxon>eudicotyledons</taxon>
        <taxon>Gunneridae</taxon>
        <taxon>Pentapetalae</taxon>
        <taxon>rosids</taxon>
        <taxon>Vitales</taxon>
        <taxon>Vitaceae</taxon>
        <taxon>Viteae</taxon>
        <taxon>Vitis</taxon>
    </lineage>
</organism>
<keyword evidence="3" id="KW-0804">Transcription</keyword>
<evidence type="ECO:0000256" key="5">
    <source>
        <dbReference type="SAM" id="MobiDB-lite"/>
    </source>
</evidence>
<sequence length="187" mass="20578">MSQVSQGSNSIKGHDILPKANREIFPQVAGSYVRIPQLDGPIPDPYEDVLSTPNVVPFIKGRGAGVLSPGLVSLRLMIYNYQGVVNEDYNIVNTPAPNDIQAGTPAVGIQNDVGDDDDDEPPLNENDDDDLDDVDQGEELNTQHLVLAQFDKVTRTKSKWKCTLKDGIMHINNKDILFNKANGEFDF</sequence>
<evidence type="ECO:0000256" key="1">
    <source>
        <dbReference type="ARBA" id="ARBA00004123"/>
    </source>
</evidence>
<comment type="similarity">
    <text evidence="2">Belongs to the TFIIA subunit 1 family.</text>
</comment>
<keyword evidence="6" id="KW-0396">Initiation factor</keyword>
<dbReference type="Gene3D" id="2.30.18.10">
    <property type="entry name" value="Transcription factor IIA (TFIIA), beta-barrel domain"/>
    <property type="match status" value="1"/>
</dbReference>
<evidence type="ECO:0000313" key="6">
    <source>
        <dbReference type="EMBL" id="RVW66135.1"/>
    </source>
</evidence>
<gene>
    <name evidence="6" type="primary">TfIIA-L</name>
    <name evidence="6" type="ORF">CK203_007454</name>
</gene>
<keyword evidence="6" id="KW-0648">Protein biosynthesis</keyword>
<dbReference type="Proteomes" id="UP000288805">
    <property type="component" value="Unassembled WGS sequence"/>
</dbReference>
<dbReference type="SMART" id="SM01371">
    <property type="entry name" value="TFIIA"/>
    <property type="match status" value="1"/>
</dbReference>
<dbReference type="GO" id="GO:0006367">
    <property type="term" value="P:transcription initiation at RNA polymerase II promoter"/>
    <property type="evidence" value="ECO:0007669"/>
    <property type="project" value="InterPro"/>
</dbReference>
<dbReference type="GO" id="GO:0003743">
    <property type="term" value="F:translation initiation factor activity"/>
    <property type="evidence" value="ECO:0007669"/>
    <property type="project" value="UniProtKB-KW"/>
</dbReference>
<dbReference type="SUPFAM" id="SSF50784">
    <property type="entry name" value="Transcription factor IIA (TFIIA), beta-barrel domain"/>
    <property type="match status" value="1"/>
</dbReference>
<comment type="caution">
    <text evidence="6">The sequence shown here is derived from an EMBL/GenBank/DDBJ whole genome shotgun (WGS) entry which is preliminary data.</text>
</comment>
<comment type="subcellular location">
    <subcellularLocation>
        <location evidence="1">Nucleus</location>
    </subcellularLocation>
</comment>
<dbReference type="Pfam" id="PF03153">
    <property type="entry name" value="TFIIA"/>
    <property type="match status" value="1"/>
</dbReference>
<evidence type="ECO:0000256" key="4">
    <source>
        <dbReference type="ARBA" id="ARBA00023242"/>
    </source>
</evidence>
<dbReference type="EMBL" id="QGNW01000684">
    <property type="protein sequence ID" value="RVW66135.1"/>
    <property type="molecule type" value="Genomic_DNA"/>
</dbReference>
<evidence type="ECO:0000313" key="7">
    <source>
        <dbReference type="Proteomes" id="UP000288805"/>
    </source>
</evidence>
<evidence type="ECO:0000256" key="3">
    <source>
        <dbReference type="ARBA" id="ARBA00023163"/>
    </source>
</evidence>
<protein>
    <submittedName>
        <fullName evidence="6">Transcription initiation factor IIA subunit 1</fullName>
    </submittedName>
</protein>
<dbReference type="PANTHER" id="PTHR12694:SF8">
    <property type="entry name" value="TRANSCRIPTION INITIATION FACTOR IIA SUBUNIT 1"/>
    <property type="match status" value="1"/>
</dbReference>
<dbReference type="AlphaFoldDB" id="A0A438G1V6"/>
<dbReference type="CDD" id="cd07976">
    <property type="entry name" value="TFIIA_alpha_beta_like"/>
    <property type="match status" value="1"/>
</dbReference>
<dbReference type="FunFam" id="2.30.18.10:FF:000005">
    <property type="entry name" value="transcription initiation factor IIA large subunit"/>
    <property type="match status" value="1"/>
</dbReference>
<proteinExistence type="inferred from homology"/>
<reference evidence="6 7" key="1">
    <citation type="journal article" date="2018" name="PLoS Genet.">
        <title>Population sequencing reveals clonal diversity and ancestral inbreeding in the grapevine cultivar Chardonnay.</title>
        <authorList>
            <person name="Roach M.J."/>
            <person name="Johnson D.L."/>
            <person name="Bohlmann J."/>
            <person name="van Vuuren H.J."/>
            <person name="Jones S.J."/>
            <person name="Pretorius I.S."/>
            <person name="Schmidt S.A."/>
            <person name="Borneman A.R."/>
        </authorList>
    </citation>
    <scope>NUCLEOTIDE SEQUENCE [LARGE SCALE GENOMIC DNA]</scope>
    <source>
        <strain evidence="7">cv. Chardonnay</strain>
        <tissue evidence="6">Leaf</tissue>
    </source>
</reference>
<feature type="compositionally biased region" description="Acidic residues" evidence="5">
    <location>
        <begin position="113"/>
        <end position="135"/>
    </location>
</feature>
<dbReference type="InterPro" id="IPR004855">
    <property type="entry name" value="TFIIA_asu/bsu"/>
</dbReference>
<dbReference type="InterPro" id="IPR009088">
    <property type="entry name" value="TFIIA_b-brl"/>
</dbReference>